<keyword evidence="3 5" id="KW-0863">Zinc-finger</keyword>
<feature type="domain" description="C2H2-type" evidence="7">
    <location>
        <begin position="1324"/>
        <end position="1351"/>
    </location>
</feature>
<feature type="domain" description="C2H2-type" evidence="7">
    <location>
        <begin position="1185"/>
        <end position="1208"/>
    </location>
</feature>
<feature type="compositionally biased region" description="Low complexity" evidence="6">
    <location>
        <begin position="1438"/>
        <end position="1459"/>
    </location>
</feature>
<feature type="domain" description="C2H2-type" evidence="7">
    <location>
        <begin position="1011"/>
        <end position="1039"/>
    </location>
</feature>
<evidence type="ECO:0000313" key="8">
    <source>
        <dbReference type="EMBL" id="GFO49244.1"/>
    </source>
</evidence>
<dbReference type="GO" id="GO:0008270">
    <property type="term" value="F:zinc ion binding"/>
    <property type="evidence" value="ECO:0007669"/>
    <property type="project" value="UniProtKB-KW"/>
</dbReference>
<feature type="domain" description="C2H2-type" evidence="7">
    <location>
        <begin position="552"/>
        <end position="579"/>
    </location>
</feature>
<keyword evidence="9" id="KW-1185">Reference proteome</keyword>
<dbReference type="PANTHER" id="PTHR24379">
    <property type="entry name" value="KRAB AND ZINC FINGER DOMAIN-CONTAINING"/>
    <property type="match status" value="1"/>
</dbReference>
<comment type="caution">
    <text evidence="8">The sequence shown here is derived from an EMBL/GenBank/DDBJ whole genome shotgun (WGS) entry which is preliminary data.</text>
</comment>
<keyword evidence="1" id="KW-0479">Metal-binding</keyword>
<feature type="domain" description="C2H2-type" evidence="7">
    <location>
        <begin position="1380"/>
        <end position="1403"/>
    </location>
</feature>
<feature type="region of interest" description="Disordered" evidence="6">
    <location>
        <begin position="723"/>
        <end position="747"/>
    </location>
</feature>
<evidence type="ECO:0000256" key="4">
    <source>
        <dbReference type="ARBA" id="ARBA00022833"/>
    </source>
</evidence>
<dbReference type="InterPro" id="IPR036236">
    <property type="entry name" value="Znf_C2H2_sf"/>
</dbReference>
<gene>
    <name evidence="8" type="ORF">PoB_007574900</name>
</gene>
<dbReference type="Gene3D" id="3.30.160.60">
    <property type="entry name" value="Classic Zinc Finger"/>
    <property type="match status" value="13"/>
</dbReference>
<feature type="domain" description="C2H2-type" evidence="7">
    <location>
        <begin position="1072"/>
        <end position="1100"/>
    </location>
</feature>
<sequence length="1489" mass="167537">MPPYNFECFVCSESFPDADTLGVHVESHSIVKSFRCGICDAKFHDTLVLITHITDVHGALPSLYKCTICKETFQMLSSLREHVHHCQRNAGCVSKDHESAPNVDEMIKRECNEDLSDDDIDDDIRVHFGENHNEICGTAKNVGDPGHSNKVDNNTSSCHHDRNLSVQTIENRAISVFQPGGMEQMQNMENDLPKSYENRDRHNAENMFLHVDRTLGKHKVHSSTTEQCMTFQPLLTKQTKSCDDLPAAFQETDLTVNPPIRIKTYDGIKHIGQNLAKAHEYDTISGRQMTNKDDQDTIGPPKKKQKKSEDSCIMMDSSGTRNITVAMQKLEEDEIPLNLTRSRLHSILSNGPTDNEKSICPPQSSRLHSILSDEPTEDEKSICALKSVHQPLTRQSAGIYALRKKSNQLNLISANESSQDLVHPSFQDQGSINNQDTGTVLNLSLSDKYQQQNETLDSKQGSLLCKICSDSGSFSNVKELKKHMSCHFSEDCFTIQCVKCKVCSDSVYSLDKHLKVSDCLGFSCSICHMSFSLESCLYKHHVKAHKRGETDMKCSACGKQFTDRQSWIRHEGIHAKSEPFVCKICGKRFSGLQQIQRSHLPTAHNVVMKYSDFKEKPQNNLQDEGSSLQDSKETCHTEESVACKMKNLKVMVERNVPKDLVIESKSISVHDLPLKLVKKTVSWDQSTEISGSTLLTNKHSSSNSLPLCKTDIIAAKKPTLLLPSNKDKEDDMLDDKETADDSLPNNKPANGKQPLFCAICSEVHNNLKELKKHISCHFSEDCISIQCVKCNAFSDNVQSLDQHLNVLGCSGFTCPICPVSFSLEASLLKHNVQVHKKGEVEMKCGECGKICPNHSSWSRHAATHAKSLPYVCKICGSRFRCLKQIQLTHLPTVHNVALRRNDNIKVISNLKPVMEDEKTNKSTSLKNVGPHVSVKSSASASQPKALPSSQKVFLDCELCGGKAPDQQALTIHKTYHFMDDKFSIQCSGCLETFTSMSELNSHVQLKQCSQYKCDLCNQLYPTQQSLVSHITQTHDQASESGRYECSACNETFDIYSAHVDHTLKHHITSELFQCKICNANFSSMMLLENHLSEIHKLLKNTEEQGKFQCAQCLGIFGSKNAIQTHRHFHRNRKQLKEDKDDISKPDNSFASYITSYFCQICSIGFSGVIHLERHKEIHGVASSELKCHVCKDVFTCKSRLNDHIKIHSKNFLCSECGKAFTTEHMLKTHKLVYHSNANPFYCKECNKYFSSKSCLQHHMKRHSGDLRFECALCGKKFISSNSLESHMVMHSVQTRYKCDICGYQCRHRTGLDRHRKIHSQDKEFNCPTCGKSFTQSFRMKIHLRRHSGEKKFMCELCGKNFSTRNYLKSHALLHSKEKPFACPLCSKTFAVDSNLNIHVKKVHGDTVYQQFKEQKKMQKLLEVYMSLKWPLLSSNQGGASASSTATDAPHPADAASTPALSRASPVYEPTSISESGDSDENINEDSDKE</sequence>
<feature type="domain" description="C2H2-type" evidence="7">
    <location>
        <begin position="6"/>
        <end position="33"/>
    </location>
</feature>
<dbReference type="PROSITE" id="PS50157">
    <property type="entry name" value="ZINC_FINGER_C2H2_2"/>
    <property type="match status" value="17"/>
</dbReference>
<feature type="domain" description="C2H2-type" evidence="7">
    <location>
        <begin position="1107"/>
        <end position="1134"/>
    </location>
</feature>
<dbReference type="FunFam" id="3.30.160.60:FF:000100">
    <property type="entry name" value="Zinc finger 45-like"/>
    <property type="match status" value="2"/>
</dbReference>
<accession>A0AAV4DYV1</accession>
<evidence type="ECO:0000256" key="3">
    <source>
        <dbReference type="ARBA" id="ARBA00022771"/>
    </source>
</evidence>
<evidence type="ECO:0000256" key="2">
    <source>
        <dbReference type="ARBA" id="ARBA00022737"/>
    </source>
</evidence>
<proteinExistence type="predicted"/>
<feature type="domain" description="C2H2-type" evidence="7">
    <location>
        <begin position="1211"/>
        <end position="1239"/>
    </location>
</feature>
<evidence type="ECO:0000256" key="5">
    <source>
        <dbReference type="PROSITE-ProRule" id="PRU00042"/>
    </source>
</evidence>
<feature type="domain" description="C2H2-type" evidence="7">
    <location>
        <begin position="1156"/>
        <end position="1178"/>
    </location>
</feature>
<keyword evidence="4" id="KW-0862">Zinc</keyword>
<keyword evidence="2" id="KW-0677">Repeat</keyword>
<evidence type="ECO:0000313" key="9">
    <source>
        <dbReference type="Proteomes" id="UP000735302"/>
    </source>
</evidence>
<protein>
    <submittedName>
        <fullName evidence="8">Zinc finger protein 91</fullName>
    </submittedName>
</protein>
<evidence type="ECO:0000256" key="6">
    <source>
        <dbReference type="SAM" id="MobiDB-lite"/>
    </source>
</evidence>
<feature type="domain" description="C2H2-type" evidence="7">
    <location>
        <begin position="842"/>
        <end position="869"/>
    </location>
</feature>
<evidence type="ECO:0000259" key="7">
    <source>
        <dbReference type="PROSITE" id="PS50157"/>
    </source>
</evidence>
<feature type="domain" description="C2H2-type" evidence="7">
    <location>
        <begin position="1352"/>
        <end position="1379"/>
    </location>
</feature>
<feature type="domain" description="C2H2-type" evidence="7">
    <location>
        <begin position="812"/>
        <end position="835"/>
    </location>
</feature>
<reference evidence="8 9" key="1">
    <citation type="journal article" date="2021" name="Elife">
        <title>Chloroplast acquisition without the gene transfer in kleptoplastic sea slugs, Plakobranchus ocellatus.</title>
        <authorList>
            <person name="Maeda T."/>
            <person name="Takahashi S."/>
            <person name="Yoshida T."/>
            <person name="Shimamura S."/>
            <person name="Takaki Y."/>
            <person name="Nagai Y."/>
            <person name="Toyoda A."/>
            <person name="Suzuki Y."/>
            <person name="Arimoto A."/>
            <person name="Ishii H."/>
            <person name="Satoh N."/>
            <person name="Nishiyama T."/>
            <person name="Hasebe M."/>
            <person name="Maruyama T."/>
            <person name="Minagawa J."/>
            <person name="Obokata J."/>
            <person name="Shigenobu S."/>
        </authorList>
    </citation>
    <scope>NUCLEOTIDE SEQUENCE [LARGE SCALE GENOMIC DNA]</scope>
</reference>
<dbReference type="SUPFAM" id="SSF57667">
    <property type="entry name" value="beta-beta-alpha zinc fingers"/>
    <property type="match status" value="9"/>
</dbReference>
<dbReference type="Pfam" id="PF00096">
    <property type="entry name" value="zf-C2H2"/>
    <property type="match status" value="6"/>
</dbReference>
<evidence type="ECO:0000256" key="1">
    <source>
        <dbReference type="ARBA" id="ARBA00022723"/>
    </source>
</evidence>
<dbReference type="Proteomes" id="UP000735302">
    <property type="component" value="Unassembled WGS sequence"/>
</dbReference>
<feature type="compositionally biased region" description="Acidic residues" evidence="6">
    <location>
        <begin position="1476"/>
        <end position="1489"/>
    </location>
</feature>
<feature type="domain" description="C2H2-type" evidence="7">
    <location>
        <begin position="1268"/>
        <end position="1295"/>
    </location>
</feature>
<feature type="region of interest" description="Disordered" evidence="6">
    <location>
        <begin position="1438"/>
        <end position="1489"/>
    </location>
</feature>
<name>A0AAV4DYV1_9GAST</name>
<dbReference type="PROSITE" id="PS00028">
    <property type="entry name" value="ZINC_FINGER_C2H2_1"/>
    <property type="match status" value="16"/>
</dbReference>
<dbReference type="InterPro" id="IPR013087">
    <property type="entry name" value="Znf_C2H2_type"/>
</dbReference>
<feature type="region of interest" description="Disordered" evidence="6">
    <location>
        <begin position="917"/>
        <end position="943"/>
    </location>
</feature>
<feature type="region of interest" description="Disordered" evidence="6">
    <location>
        <begin position="282"/>
        <end position="311"/>
    </location>
</feature>
<feature type="domain" description="C2H2-type" evidence="7">
    <location>
        <begin position="522"/>
        <end position="550"/>
    </location>
</feature>
<dbReference type="Pfam" id="PF13912">
    <property type="entry name" value="zf-C2H2_6"/>
    <property type="match status" value="2"/>
</dbReference>
<feature type="domain" description="C2H2-type" evidence="7">
    <location>
        <begin position="1296"/>
        <end position="1323"/>
    </location>
</feature>
<dbReference type="PANTHER" id="PTHR24379:SF121">
    <property type="entry name" value="C2H2-TYPE DOMAIN-CONTAINING PROTEIN"/>
    <property type="match status" value="1"/>
</dbReference>
<feature type="compositionally biased region" description="Acidic residues" evidence="6">
    <location>
        <begin position="730"/>
        <end position="740"/>
    </location>
</feature>
<dbReference type="SMART" id="SM00355">
    <property type="entry name" value="ZnF_C2H2"/>
    <property type="match status" value="28"/>
</dbReference>
<organism evidence="8 9">
    <name type="scientific">Plakobranchus ocellatus</name>
    <dbReference type="NCBI Taxonomy" id="259542"/>
    <lineage>
        <taxon>Eukaryota</taxon>
        <taxon>Metazoa</taxon>
        <taxon>Spiralia</taxon>
        <taxon>Lophotrochozoa</taxon>
        <taxon>Mollusca</taxon>
        <taxon>Gastropoda</taxon>
        <taxon>Heterobranchia</taxon>
        <taxon>Euthyneura</taxon>
        <taxon>Panpulmonata</taxon>
        <taxon>Sacoglossa</taxon>
        <taxon>Placobranchoidea</taxon>
        <taxon>Plakobranchidae</taxon>
        <taxon>Plakobranchus</taxon>
    </lineage>
</organism>
<feature type="domain" description="C2H2-type" evidence="7">
    <location>
        <begin position="1240"/>
        <end position="1267"/>
    </location>
</feature>
<dbReference type="EMBL" id="BLXT01008461">
    <property type="protein sequence ID" value="GFO49244.1"/>
    <property type="molecule type" value="Genomic_DNA"/>
</dbReference>
<dbReference type="Pfam" id="PF12874">
    <property type="entry name" value="zf-met"/>
    <property type="match status" value="1"/>
</dbReference>
<feature type="compositionally biased region" description="Polar residues" evidence="6">
    <location>
        <begin position="934"/>
        <end position="943"/>
    </location>
</feature>